<protein>
    <submittedName>
        <fullName evidence="2">Uncharacterized protein</fullName>
    </submittedName>
</protein>
<evidence type="ECO:0000313" key="2">
    <source>
        <dbReference type="WBParaSite" id="PS1159_v2.g17513.t1"/>
    </source>
</evidence>
<organism evidence="1 2">
    <name type="scientific">Panagrolaimus sp. PS1159</name>
    <dbReference type="NCBI Taxonomy" id="55785"/>
    <lineage>
        <taxon>Eukaryota</taxon>
        <taxon>Metazoa</taxon>
        <taxon>Ecdysozoa</taxon>
        <taxon>Nematoda</taxon>
        <taxon>Chromadorea</taxon>
        <taxon>Rhabditida</taxon>
        <taxon>Tylenchina</taxon>
        <taxon>Panagrolaimomorpha</taxon>
        <taxon>Panagrolaimoidea</taxon>
        <taxon>Panagrolaimidae</taxon>
        <taxon>Panagrolaimus</taxon>
    </lineage>
</organism>
<dbReference type="WBParaSite" id="PS1159_v2.g17513.t1">
    <property type="protein sequence ID" value="PS1159_v2.g17513.t1"/>
    <property type="gene ID" value="PS1159_v2.g17513"/>
</dbReference>
<evidence type="ECO:0000313" key="1">
    <source>
        <dbReference type="Proteomes" id="UP000887580"/>
    </source>
</evidence>
<dbReference type="Proteomes" id="UP000887580">
    <property type="component" value="Unplaced"/>
</dbReference>
<sequence>MSFIFATVAVVIVGIAAFYFQEHSWEIKSLKEDLINLKHRINEISFPIQQQQKNDLQNNIKDSRPIALIAAKNIKSNNNPAHLLHVQKVFQRLGYRTILGIENYIKSETEFDIFWNHEYPFRDPETKALVENPKEHQKINHVPGSGYYTSKVSLATANLSIGVPLAFALPKQKAEFEVYAKENPKTRWVQKSNAHRNIKVLPIDQLDTNKADTFIQKFVENPLLIDGK</sequence>
<reference evidence="2" key="1">
    <citation type="submission" date="2022-11" db="UniProtKB">
        <authorList>
            <consortium name="WormBaseParasite"/>
        </authorList>
    </citation>
    <scope>IDENTIFICATION</scope>
</reference>
<accession>A0AC35FJB1</accession>
<proteinExistence type="predicted"/>
<name>A0AC35FJB1_9BILA</name>